<dbReference type="HOGENOM" id="CLU_3242355_0_0_1"/>
<dbReference type="RefSeq" id="XP_001798622.1">
    <property type="nucleotide sequence ID" value="XM_001798570.1"/>
</dbReference>
<gene>
    <name evidence="2" type="ORF">SNOG_08303</name>
</gene>
<evidence type="ECO:0000256" key="1">
    <source>
        <dbReference type="SAM" id="MobiDB-lite"/>
    </source>
</evidence>
<name>Q0UIW1_PHANO</name>
<accession>Q0UIW1</accession>
<dbReference type="AlphaFoldDB" id="Q0UIW1"/>
<organism evidence="2 3">
    <name type="scientific">Phaeosphaeria nodorum (strain SN15 / ATCC MYA-4574 / FGSC 10173)</name>
    <name type="common">Glume blotch fungus</name>
    <name type="synonym">Parastagonospora nodorum</name>
    <dbReference type="NCBI Taxonomy" id="321614"/>
    <lineage>
        <taxon>Eukaryota</taxon>
        <taxon>Fungi</taxon>
        <taxon>Dikarya</taxon>
        <taxon>Ascomycota</taxon>
        <taxon>Pezizomycotina</taxon>
        <taxon>Dothideomycetes</taxon>
        <taxon>Pleosporomycetidae</taxon>
        <taxon>Pleosporales</taxon>
        <taxon>Pleosporineae</taxon>
        <taxon>Phaeosphaeriaceae</taxon>
        <taxon>Parastagonospora</taxon>
    </lineage>
</organism>
<dbReference type="Proteomes" id="UP000001055">
    <property type="component" value="Unassembled WGS sequence"/>
</dbReference>
<evidence type="ECO:0000313" key="2">
    <source>
        <dbReference type="EMBL" id="EAT84579.1"/>
    </source>
</evidence>
<protein>
    <submittedName>
        <fullName evidence="2">Uncharacterized protein</fullName>
    </submittedName>
</protein>
<proteinExistence type="predicted"/>
<dbReference type="InParanoid" id="Q0UIW1"/>
<dbReference type="GeneID" id="5975520"/>
<reference evidence="3" key="1">
    <citation type="journal article" date="2007" name="Plant Cell">
        <title>Dothideomycete-plant interactions illuminated by genome sequencing and EST analysis of the wheat pathogen Stagonospora nodorum.</title>
        <authorList>
            <person name="Hane J.K."/>
            <person name="Lowe R.G."/>
            <person name="Solomon P.S."/>
            <person name="Tan K.C."/>
            <person name="Schoch C.L."/>
            <person name="Spatafora J.W."/>
            <person name="Crous P.W."/>
            <person name="Kodira C."/>
            <person name="Birren B.W."/>
            <person name="Galagan J.E."/>
            <person name="Torriani S.F."/>
            <person name="McDonald B.A."/>
            <person name="Oliver R.P."/>
        </authorList>
    </citation>
    <scope>NUCLEOTIDE SEQUENCE [LARGE SCALE GENOMIC DNA]</scope>
    <source>
        <strain evidence="3">SN15 / ATCC MYA-4574 / FGSC 10173</strain>
    </source>
</reference>
<sequence length="43" mass="4871">MAGETQPYGLCQSRERREADNPTTSKRRPTIGMLSPPLKRQPD</sequence>
<feature type="region of interest" description="Disordered" evidence="1">
    <location>
        <begin position="1"/>
        <end position="43"/>
    </location>
</feature>
<dbReference type="EMBL" id="CH445336">
    <property type="protein sequence ID" value="EAT84579.1"/>
    <property type="molecule type" value="Genomic_DNA"/>
</dbReference>
<evidence type="ECO:0000313" key="3">
    <source>
        <dbReference type="Proteomes" id="UP000001055"/>
    </source>
</evidence>
<dbReference type="KEGG" id="pno:SNOG_08303"/>